<evidence type="ECO:0000256" key="5">
    <source>
        <dbReference type="ARBA" id="ARBA00022691"/>
    </source>
</evidence>
<dbReference type="InterPro" id="IPR020612">
    <property type="entry name" value="Methylthiotransferase_CS"/>
</dbReference>
<keyword evidence="9 11" id="KW-0411">Iron-sulfur</keyword>
<evidence type="ECO:0000259" key="12">
    <source>
        <dbReference type="PROSITE" id="PS50926"/>
    </source>
</evidence>
<dbReference type="InterPro" id="IPR006638">
    <property type="entry name" value="Elp3/MiaA/NifB-like_rSAM"/>
</dbReference>
<comment type="function">
    <text evidence="1 11">Catalyzes the methylthiolation of N6-threonylcarbamoyladenosine (t(6)A), leading to the formation of 2-methylthio-N6-threonylcarbamoyladenosine (ms(2)t(6)A) at position 37 in tRNAs that read codons beginning with adenine.</text>
</comment>
<protein>
    <recommendedName>
        <fullName evidence="11">tRNA-t(6)A37 methylthiotransferase</fullName>
        <ecNumber evidence="11">2.8.4.5</ecNumber>
    </recommendedName>
</protein>
<evidence type="ECO:0000256" key="7">
    <source>
        <dbReference type="ARBA" id="ARBA00022723"/>
    </source>
</evidence>
<dbReference type="AlphaFoldDB" id="A0A7M5WLE1"/>
<name>A0A7M5WLE1_9CNID</name>
<keyword evidence="11" id="KW-0256">Endoplasmic reticulum</keyword>
<evidence type="ECO:0000256" key="10">
    <source>
        <dbReference type="ARBA" id="ARBA00051661"/>
    </source>
</evidence>
<accession>A0A7M5WLE1</accession>
<comment type="similarity">
    <text evidence="2 11">Belongs to the methylthiotransferase family. CDKAL1 subfamily.</text>
</comment>
<evidence type="ECO:0000256" key="11">
    <source>
        <dbReference type="RuleBase" id="RU368081"/>
    </source>
</evidence>
<dbReference type="EnsemblMetazoa" id="CLYHEMT009326.1">
    <property type="protein sequence ID" value="CLYHEMP009326.1"/>
    <property type="gene ID" value="CLYHEMG009326"/>
</dbReference>
<dbReference type="InterPro" id="IPR002792">
    <property type="entry name" value="TRAM_dom"/>
</dbReference>
<keyword evidence="6 11" id="KW-0819">tRNA processing</keyword>
<keyword evidence="7 11" id="KW-0479">Metal-binding</keyword>
<dbReference type="Proteomes" id="UP000594262">
    <property type="component" value="Unplaced"/>
</dbReference>
<keyword evidence="3 11" id="KW-0004">4Fe-4S</keyword>
<comment type="subcellular location">
    <subcellularLocation>
        <location evidence="11">Endoplasmic reticulum membrane</location>
        <topology evidence="11">Single-pass membrane protein</topology>
    </subcellularLocation>
</comment>
<keyword evidence="5 11" id="KW-0949">S-adenosyl-L-methionine</keyword>
<dbReference type="SUPFAM" id="SSF102114">
    <property type="entry name" value="Radical SAM enzymes"/>
    <property type="match status" value="1"/>
</dbReference>
<evidence type="ECO:0000256" key="4">
    <source>
        <dbReference type="ARBA" id="ARBA00022679"/>
    </source>
</evidence>
<comment type="cofactor">
    <cofactor evidence="11">
        <name>[4Fe-4S] cluster</name>
        <dbReference type="ChEBI" id="CHEBI:49883"/>
    </cofactor>
    <text evidence="11">Binds 1 or 2 [4Fe-4S] cluster. One cluster is coordinated with 3 cysteines and an exchangeable S-adenosyl-L-methionine.</text>
</comment>
<proteinExistence type="inferred from homology"/>
<keyword evidence="11" id="KW-0472">Membrane</keyword>
<dbReference type="FunFam" id="3.80.30.20:FF:000002">
    <property type="entry name" value="threonylcarbamoyladenosine tRNA methylthiotransferase isoform X2"/>
    <property type="match status" value="1"/>
</dbReference>
<sequence length="399" mass="45494">GHAVRLLGQKKKEGQKIGGAKLDLPKIRKNPLIEIIAINTGCLNQCTYCKTKHARGELGSYPPEELVERVKQSFEEGVVELWLTSEDTGAYGKDIGVRLPDLLWQIIEVIPKGCMMRIGMTNPPYIQEYLPEMAEILNDERVYSFLHIPVQSASNGVLNDMKREYTIQDFKHTVDFLKARVPELTVATDLICGFPTETEEDFGESCKLVEEYQFPSLFINQFFPRPGTPAAKMRRIPTDEVKDRTKRVSAIFQSYFPYEHKMGRKQRVLITEIAKDGVHYVGHNKTYDQVLVKGEQDLMGKMVEVEIYETGKHFMKGRIVDNTEIVNPGLTEPLRKGEVSGAPMVLKRKPSLADQLKEPLPQSMWTTILHIGLFVLLMAITLDVCLLFHDVRKKHFSWS</sequence>
<evidence type="ECO:0000256" key="8">
    <source>
        <dbReference type="ARBA" id="ARBA00023004"/>
    </source>
</evidence>
<dbReference type="InterPro" id="IPR007197">
    <property type="entry name" value="rSAM"/>
</dbReference>
<dbReference type="NCBIfam" id="TIGR01578">
    <property type="entry name" value="MiaB-like-B"/>
    <property type="match status" value="1"/>
</dbReference>
<dbReference type="PANTHER" id="PTHR11918:SF45">
    <property type="entry name" value="THREONYLCARBAMOYLADENOSINE TRNA METHYLTHIOTRANSFERASE"/>
    <property type="match status" value="1"/>
</dbReference>
<evidence type="ECO:0000256" key="3">
    <source>
        <dbReference type="ARBA" id="ARBA00022485"/>
    </source>
</evidence>
<dbReference type="GO" id="GO:0005789">
    <property type="term" value="C:endoplasmic reticulum membrane"/>
    <property type="evidence" value="ECO:0007669"/>
    <property type="project" value="UniProtKB-SubCell"/>
</dbReference>
<feature type="domain" description="TRAM" evidence="12">
    <location>
        <begin position="259"/>
        <end position="321"/>
    </location>
</feature>
<dbReference type="OrthoDB" id="1730074at2759"/>
<dbReference type="InterPro" id="IPR058240">
    <property type="entry name" value="rSAM_sf"/>
</dbReference>
<dbReference type="EC" id="2.8.4.5" evidence="11"/>
<dbReference type="PROSITE" id="PS50926">
    <property type="entry name" value="TRAM"/>
    <property type="match status" value="1"/>
</dbReference>
<dbReference type="PROSITE" id="PS51918">
    <property type="entry name" value="RADICAL_SAM"/>
    <property type="match status" value="1"/>
</dbReference>
<keyword evidence="8 11" id="KW-0408">Iron</keyword>
<dbReference type="SMART" id="SM00729">
    <property type="entry name" value="Elp3"/>
    <property type="match status" value="1"/>
</dbReference>
<comment type="catalytic activity">
    <reaction evidence="10 11">
        <text>N(6)-L-threonylcarbamoyladenosine(37) in tRNA + (sulfur carrier)-SH + AH2 + 2 S-adenosyl-L-methionine = 2-methylsulfanyl-N(6)-L-threonylcarbamoyladenosine(37) in tRNA + (sulfur carrier)-H + 5'-deoxyadenosine + L-methionine + A + S-adenosyl-L-homocysteine + 2 H(+)</text>
        <dbReference type="Rhea" id="RHEA:37075"/>
        <dbReference type="Rhea" id="RHEA-COMP:10163"/>
        <dbReference type="Rhea" id="RHEA-COMP:11092"/>
        <dbReference type="Rhea" id="RHEA-COMP:14737"/>
        <dbReference type="Rhea" id="RHEA-COMP:14739"/>
        <dbReference type="ChEBI" id="CHEBI:13193"/>
        <dbReference type="ChEBI" id="CHEBI:15378"/>
        <dbReference type="ChEBI" id="CHEBI:17319"/>
        <dbReference type="ChEBI" id="CHEBI:17499"/>
        <dbReference type="ChEBI" id="CHEBI:29917"/>
        <dbReference type="ChEBI" id="CHEBI:57844"/>
        <dbReference type="ChEBI" id="CHEBI:57856"/>
        <dbReference type="ChEBI" id="CHEBI:59789"/>
        <dbReference type="ChEBI" id="CHEBI:64428"/>
        <dbReference type="ChEBI" id="CHEBI:74418"/>
        <dbReference type="ChEBI" id="CHEBI:74420"/>
        <dbReference type="EC" id="2.8.4.5"/>
    </reaction>
</comment>
<dbReference type="SFLD" id="SFLDS00029">
    <property type="entry name" value="Radical_SAM"/>
    <property type="match status" value="1"/>
</dbReference>
<evidence type="ECO:0000256" key="6">
    <source>
        <dbReference type="ARBA" id="ARBA00022694"/>
    </source>
</evidence>
<keyword evidence="15" id="KW-1185">Reference proteome</keyword>
<organism evidence="14 15">
    <name type="scientific">Clytia hemisphaerica</name>
    <dbReference type="NCBI Taxonomy" id="252671"/>
    <lineage>
        <taxon>Eukaryota</taxon>
        <taxon>Metazoa</taxon>
        <taxon>Cnidaria</taxon>
        <taxon>Hydrozoa</taxon>
        <taxon>Hydroidolina</taxon>
        <taxon>Leptothecata</taxon>
        <taxon>Obeliida</taxon>
        <taxon>Clytiidae</taxon>
        <taxon>Clytia</taxon>
    </lineage>
</organism>
<evidence type="ECO:0000256" key="1">
    <source>
        <dbReference type="ARBA" id="ARBA00002399"/>
    </source>
</evidence>
<dbReference type="PROSITE" id="PS01278">
    <property type="entry name" value="MTTASE_RADICAL"/>
    <property type="match status" value="1"/>
</dbReference>
<dbReference type="GO" id="GO:0051539">
    <property type="term" value="F:4 iron, 4 sulfur cluster binding"/>
    <property type="evidence" value="ECO:0007669"/>
    <property type="project" value="UniProtKB-UniRule"/>
</dbReference>
<evidence type="ECO:0000256" key="9">
    <source>
        <dbReference type="ARBA" id="ARBA00023014"/>
    </source>
</evidence>
<dbReference type="SFLD" id="SFLDG01082">
    <property type="entry name" value="B12-binding_domain_containing"/>
    <property type="match status" value="1"/>
</dbReference>
<evidence type="ECO:0000259" key="13">
    <source>
        <dbReference type="PROSITE" id="PS51918"/>
    </source>
</evidence>
<dbReference type="Pfam" id="PF01938">
    <property type="entry name" value="TRAM"/>
    <property type="match status" value="1"/>
</dbReference>
<dbReference type="Gene3D" id="3.80.30.20">
    <property type="entry name" value="tm_1862 like domain"/>
    <property type="match status" value="1"/>
</dbReference>
<evidence type="ECO:0000256" key="2">
    <source>
        <dbReference type="ARBA" id="ARBA00008616"/>
    </source>
</evidence>
<dbReference type="InterPro" id="IPR023404">
    <property type="entry name" value="rSAM_horseshoe"/>
</dbReference>
<reference evidence="14" key="1">
    <citation type="submission" date="2021-01" db="UniProtKB">
        <authorList>
            <consortium name="EnsemblMetazoa"/>
        </authorList>
    </citation>
    <scope>IDENTIFICATION</scope>
</reference>
<dbReference type="Pfam" id="PF04055">
    <property type="entry name" value="Radical_SAM"/>
    <property type="match status" value="1"/>
</dbReference>
<dbReference type="PANTHER" id="PTHR11918">
    <property type="entry name" value="RADICAL SAM PROTEINS"/>
    <property type="match status" value="1"/>
</dbReference>
<evidence type="ECO:0000313" key="15">
    <source>
        <dbReference type="Proteomes" id="UP000594262"/>
    </source>
</evidence>
<evidence type="ECO:0000313" key="14">
    <source>
        <dbReference type="EnsemblMetazoa" id="CLYHEMP009326.1"/>
    </source>
</evidence>
<feature type="transmembrane region" description="Helical" evidence="11">
    <location>
        <begin position="364"/>
        <end position="388"/>
    </location>
</feature>
<dbReference type="CDD" id="cd01335">
    <property type="entry name" value="Radical_SAM"/>
    <property type="match status" value="1"/>
</dbReference>
<feature type="domain" description="Radical SAM core" evidence="13">
    <location>
        <begin position="28"/>
        <end position="259"/>
    </location>
</feature>
<dbReference type="InterPro" id="IPR006466">
    <property type="entry name" value="MiaB-like_arc_euk"/>
</dbReference>
<keyword evidence="11" id="KW-0812">Transmembrane</keyword>
<dbReference type="GO" id="GO:0035598">
    <property type="term" value="F:tRNA (N(6)-L-threonylcarbamoyladenosine(37)-C(2))-methylthiotransferase activity"/>
    <property type="evidence" value="ECO:0007669"/>
    <property type="project" value="UniProtKB-UniRule"/>
</dbReference>
<dbReference type="GO" id="GO:0046872">
    <property type="term" value="F:metal ion binding"/>
    <property type="evidence" value="ECO:0007669"/>
    <property type="project" value="UniProtKB-UniRule"/>
</dbReference>
<keyword evidence="4 11" id="KW-0808">Transferase</keyword>
<keyword evidence="11" id="KW-1133">Transmembrane helix</keyword>